<dbReference type="PROSITE" id="PS50001">
    <property type="entry name" value="SH2"/>
    <property type="match status" value="1"/>
</dbReference>
<dbReference type="GO" id="GO:0007167">
    <property type="term" value="P:enzyme-linked receptor protein signaling pathway"/>
    <property type="evidence" value="ECO:0007669"/>
    <property type="project" value="TreeGrafter"/>
</dbReference>
<dbReference type="SUPFAM" id="SSF55550">
    <property type="entry name" value="SH2 domain"/>
    <property type="match status" value="1"/>
</dbReference>
<dbReference type="PRINTS" id="PR00401">
    <property type="entry name" value="SH2DOMAIN"/>
</dbReference>
<evidence type="ECO:0000256" key="2">
    <source>
        <dbReference type="PROSITE-ProRule" id="PRU00191"/>
    </source>
</evidence>
<dbReference type="InterPro" id="IPR036860">
    <property type="entry name" value="SH2_dom_sf"/>
</dbReference>
<dbReference type="GO" id="GO:0005737">
    <property type="term" value="C:cytoplasm"/>
    <property type="evidence" value="ECO:0007669"/>
    <property type="project" value="TreeGrafter"/>
</dbReference>
<keyword evidence="4" id="KW-1185">Reference proteome</keyword>
<dbReference type="PANTHER" id="PTHR19969">
    <property type="entry name" value="SH2-SH3 ADAPTOR PROTEIN-RELATED"/>
    <property type="match status" value="1"/>
</dbReference>
<dbReference type="InterPro" id="IPR051184">
    <property type="entry name" value="Tyrosine-phos_adapter"/>
</dbReference>
<keyword evidence="1 2" id="KW-0727">SH2 domain</keyword>
<dbReference type="GO" id="GO:0016477">
    <property type="term" value="P:cell migration"/>
    <property type="evidence" value="ECO:0007669"/>
    <property type="project" value="TreeGrafter"/>
</dbReference>
<dbReference type="Gene3D" id="3.30.505.10">
    <property type="entry name" value="SH2 domain"/>
    <property type="match status" value="1"/>
</dbReference>
<feature type="domain" description="SH2" evidence="3">
    <location>
        <begin position="17"/>
        <end position="108"/>
    </location>
</feature>
<dbReference type="Pfam" id="PF00017">
    <property type="entry name" value="SH2"/>
    <property type="match status" value="1"/>
</dbReference>
<accession>A0A915HQZ5</accession>
<dbReference type="GO" id="GO:0035591">
    <property type="term" value="F:signaling adaptor activity"/>
    <property type="evidence" value="ECO:0007669"/>
    <property type="project" value="TreeGrafter"/>
</dbReference>
<dbReference type="PANTHER" id="PTHR19969:SF19">
    <property type="entry name" value="SH2 DOMAIN-CONTAINING PROTEIN"/>
    <property type="match status" value="1"/>
</dbReference>
<name>A0A915HQZ5_ROMCU</name>
<evidence type="ECO:0000313" key="4">
    <source>
        <dbReference type="Proteomes" id="UP000887565"/>
    </source>
</evidence>
<dbReference type="GO" id="GO:0030971">
    <property type="term" value="F:receptor tyrosine kinase binding"/>
    <property type="evidence" value="ECO:0007669"/>
    <property type="project" value="TreeGrafter"/>
</dbReference>
<protein>
    <submittedName>
        <fullName evidence="5">SH2 domain-containing protein</fullName>
    </submittedName>
</protein>
<evidence type="ECO:0000259" key="3">
    <source>
        <dbReference type="PROSITE" id="PS50001"/>
    </source>
</evidence>
<dbReference type="WBParaSite" id="nRc.2.0.1.t03931-RA">
    <property type="protein sequence ID" value="nRc.2.0.1.t03931-RA"/>
    <property type="gene ID" value="nRc.2.0.1.g03931"/>
</dbReference>
<dbReference type="AlphaFoldDB" id="A0A915HQZ5"/>
<reference evidence="5" key="1">
    <citation type="submission" date="2022-11" db="UniProtKB">
        <authorList>
            <consortium name="WormBaseParasite"/>
        </authorList>
    </citation>
    <scope>IDENTIFICATION</scope>
</reference>
<dbReference type="Proteomes" id="UP000887565">
    <property type="component" value="Unplaced"/>
</dbReference>
<sequence>MNCSTNQGVRSNRPEEWYHGRLSKNDSEEILRATNKIGSFLIRDSESQKNTYVLSFMKSLDDVKHFRILKICGEYFAEDKKYESLVQFVDYHSTEAVIYSGLYLTHPVKPDII</sequence>
<organism evidence="4 5">
    <name type="scientific">Romanomermis culicivorax</name>
    <name type="common">Nematode worm</name>
    <dbReference type="NCBI Taxonomy" id="13658"/>
    <lineage>
        <taxon>Eukaryota</taxon>
        <taxon>Metazoa</taxon>
        <taxon>Ecdysozoa</taxon>
        <taxon>Nematoda</taxon>
        <taxon>Enoplea</taxon>
        <taxon>Dorylaimia</taxon>
        <taxon>Mermithida</taxon>
        <taxon>Mermithoidea</taxon>
        <taxon>Mermithidae</taxon>
        <taxon>Romanomermis</taxon>
    </lineage>
</organism>
<dbReference type="SMART" id="SM00252">
    <property type="entry name" value="SH2"/>
    <property type="match status" value="1"/>
</dbReference>
<evidence type="ECO:0000313" key="5">
    <source>
        <dbReference type="WBParaSite" id="nRc.2.0.1.t03931-RA"/>
    </source>
</evidence>
<dbReference type="InterPro" id="IPR000980">
    <property type="entry name" value="SH2"/>
</dbReference>
<evidence type="ECO:0000256" key="1">
    <source>
        <dbReference type="ARBA" id="ARBA00022999"/>
    </source>
</evidence>
<proteinExistence type="predicted"/>